<organism evidence="2 3">
    <name type="scientific">Cetraspora pellucida</name>
    <dbReference type="NCBI Taxonomy" id="1433469"/>
    <lineage>
        <taxon>Eukaryota</taxon>
        <taxon>Fungi</taxon>
        <taxon>Fungi incertae sedis</taxon>
        <taxon>Mucoromycota</taxon>
        <taxon>Glomeromycotina</taxon>
        <taxon>Glomeromycetes</taxon>
        <taxon>Diversisporales</taxon>
        <taxon>Gigasporaceae</taxon>
        <taxon>Cetraspora</taxon>
    </lineage>
</organism>
<keyword evidence="1" id="KW-0472">Membrane</keyword>
<keyword evidence="1" id="KW-0812">Transmembrane</keyword>
<keyword evidence="1" id="KW-1133">Transmembrane helix</keyword>
<dbReference type="Proteomes" id="UP000789759">
    <property type="component" value="Unassembled WGS sequence"/>
</dbReference>
<evidence type="ECO:0000256" key="1">
    <source>
        <dbReference type="SAM" id="Phobius"/>
    </source>
</evidence>
<dbReference type="EMBL" id="CAJVQA010005021">
    <property type="protein sequence ID" value="CAG8611481.1"/>
    <property type="molecule type" value="Genomic_DNA"/>
</dbReference>
<evidence type="ECO:0000313" key="3">
    <source>
        <dbReference type="Proteomes" id="UP000789759"/>
    </source>
</evidence>
<proteinExistence type="predicted"/>
<reference evidence="2" key="1">
    <citation type="submission" date="2021-06" db="EMBL/GenBank/DDBJ databases">
        <authorList>
            <person name="Kallberg Y."/>
            <person name="Tangrot J."/>
            <person name="Rosling A."/>
        </authorList>
    </citation>
    <scope>NUCLEOTIDE SEQUENCE</scope>
    <source>
        <strain evidence="2">FL966</strain>
    </source>
</reference>
<accession>A0A9N9CTH6</accession>
<comment type="caution">
    <text evidence="2">The sequence shown here is derived from an EMBL/GenBank/DDBJ whole genome shotgun (WGS) entry which is preliminary data.</text>
</comment>
<name>A0A9N9CTH6_9GLOM</name>
<keyword evidence="3" id="KW-1185">Reference proteome</keyword>
<feature type="transmembrane region" description="Helical" evidence="1">
    <location>
        <begin position="21"/>
        <end position="43"/>
    </location>
</feature>
<dbReference type="AlphaFoldDB" id="A0A9N9CTH6"/>
<gene>
    <name evidence="2" type="ORF">CPELLU_LOCUS7475</name>
</gene>
<sequence length="46" mass="5124">MTDDICSDYKIHISFCMMKSVYPTVKVIGLLPVTCSCSVILLLDNL</sequence>
<evidence type="ECO:0000313" key="2">
    <source>
        <dbReference type="EMBL" id="CAG8611481.1"/>
    </source>
</evidence>
<protein>
    <submittedName>
        <fullName evidence="2">19413_t:CDS:1</fullName>
    </submittedName>
</protein>